<accession>A0A445N345</accession>
<evidence type="ECO:0000256" key="1">
    <source>
        <dbReference type="SAM" id="SignalP"/>
    </source>
</evidence>
<dbReference type="InterPro" id="IPR013424">
    <property type="entry name" value="Ice-binding_C"/>
</dbReference>
<feature type="signal peptide" evidence="1">
    <location>
        <begin position="1"/>
        <end position="23"/>
    </location>
</feature>
<gene>
    <name evidence="3" type="ORF">PITCH_A830011</name>
</gene>
<feature type="chain" id="PRO_5019088462" description="Ice-binding protein C-terminal domain-containing protein" evidence="1">
    <location>
        <begin position="24"/>
        <end position="218"/>
    </location>
</feature>
<dbReference type="Pfam" id="PF07589">
    <property type="entry name" value="PEP-CTERM"/>
    <property type="match status" value="1"/>
</dbReference>
<dbReference type="NCBIfam" id="TIGR02595">
    <property type="entry name" value="PEP_CTERM"/>
    <property type="match status" value="1"/>
</dbReference>
<evidence type="ECO:0000259" key="2">
    <source>
        <dbReference type="Pfam" id="PF07589"/>
    </source>
</evidence>
<feature type="domain" description="Ice-binding protein C-terminal" evidence="2">
    <location>
        <begin position="189"/>
        <end position="212"/>
    </location>
</feature>
<dbReference type="EMBL" id="OJIN01000229">
    <property type="protein sequence ID" value="SPD76103.1"/>
    <property type="molecule type" value="Genomic_DNA"/>
</dbReference>
<protein>
    <recommendedName>
        <fullName evidence="2">Ice-binding protein C-terminal domain-containing protein</fullName>
    </recommendedName>
</protein>
<sequence length="218" mass="23763">MKKLIGILCGVFLVFVVAGSAMATVFQFDPGSYEMPDENVQLASLSYSAGLDHSRYYYMQIPDVVSIPDGNLNIVFHNLYDNSNEINDRLALYIANYPFDIGTPSITAIGTDSSSITSPPWPTTTWTSLGSYTYPNNPLPYDRYDVQFSILVDDALRGMMTGSDGFVIGIDPDCHYYMDKITVDAPGAPVPEPATMLLLGAGLVGMGVFGRKRSVKNA</sequence>
<dbReference type="AlphaFoldDB" id="A0A445N345"/>
<proteinExistence type="predicted"/>
<keyword evidence="1" id="KW-0732">Signal</keyword>
<reference evidence="3" key="1">
    <citation type="submission" date="2018-01" db="EMBL/GenBank/DDBJ databases">
        <authorList>
            <person name="Regsiter A."/>
            <person name="William W."/>
        </authorList>
    </citation>
    <scope>NUCLEOTIDE SEQUENCE</scope>
    <source>
        <strain evidence="3">TRIP AH-1</strain>
    </source>
</reference>
<name>A0A445N345_9BACT</name>
<evidence type="ECO:0000313" key="3">
    <source>
        <dbReference type="EMBL" id="SPD76103.1"/>
    </source>
</evidence>
<organism evidence="3">
    <name type="scientific">uncultured Desulfobacterium sp</name>
    <dbReference type="NCBI Taxonomy" id="201089"/>
    <lineage>
        <taxon>Bacteria</taxon>
        <taxon>Pseudomonadati</taxon>
        <taxon>Thermodesulfobacteriota</taxon>
        <taxon>Desulfobacteria</taxon>
        <taxon>Desulfobacterales</taxon>
        <taxon>Desulfobacteriaceae</taxon>
        <taxon>Desulfobacterium</taxon>
        <taxon>environmental samples</taxon>
    </lineage>
</organism>